<dbReference type="Proteomes" id="UP000194857">
    <property type="component" value="Unassembled WGS sequence"/>
</dbReference>
<evidence type="ECO:0000313" key="2">
    <source>
        <dbReference type="Proteomes" id="UP000194857"/>
    </source>
</evidence>
<comment type="caution">
    <text evidence="1">The sequence shown here is derived from an EMBL/GenBank/DDBJ whole genome shotgun (WGS) entry which is preliminary data.</text>
</comment>
<dbReference type="AlphaFoldDB" id="A0A241XSD4"/>
<protein>
    <submittedName>
        <fullName evidence="1">Uncharacterized protein</fullName>
    </submittedName>
</protein>
<dbReference type="EMBL" id="NFFZ01000004">
    <property type="protein sequence ID" value="OTI63255.1"/>
    <property type="molecule type" value="Genomic_DNA"/>
</dbReference>
<accession>A0A241XSD4</accession>
<gene>
    <name evidence="1" type="ORF">CAZ10_10520</name>
</gene>
<sequence>MQAWVMPLFSKGKPIAQGKEPPFVTGDLNMADGRNPVLGRLVSEACLLSDSGTNVLDPIVDVRLLSISAHGMQLRGYEYGAGGAQVAQEWWVRFTPPTEG</sequence>
<name>A0A241XSD4_PSEAI</name>
<dbReference type="RefSeq" id="WP_065327756.1">
    <property type="nucleotide sequence ID" value="NZ_NFFZ01000004.1"/>
</dbReference>
<proteinExistence type="predicted"/>
<reference evidence="1 2" key="1">
    <citation type="submission" date="2017-05" db="EMBL/GenBank/DDBJ databases">
        <authorList>
            <person name="Song R."/>
            <person name="Chenine A.L."/>
            <person name="Ruprecht R.M."/>
        </authorList>
    </citation>
    <scope>NUCLEOTIDE SEQUENCE [LARGE SCALE GENOMIC DNA]</scope>
    <source>
        <strain evidence="1 2">S567_C10_BS</strain>
    </source>
</reference>
<organism evidence="1 2">
    <name type="scientific">Pseudomonas aeruginosa</name>
    <dbReference type="NCBI Taxonomy" id="287"/>
    <lineage>
        <taxon>Bacteria</taxon>
        <taxon>Pseudomonadati</taxon>
        <taxon>Pseudomonadota</taxon>
        <taxon>Gammaproteobacteria</taxon>
        <taxon>Pseudomonadales</taxon>
        <taxon>Pseudomonadaceae</taxon>
        <taxon>Pseudomonas</taxon>
    </lineage>
</organism>
<evidence type="ECO:0000313" key="1">
    <source>
        <dbReference type="EMBL" id="OTI63255.1"/>
    </source>
</evidence>